<protein>
    <submittedName>
        <fullName evidence="1">Uncharacterized protein</fullName>
    </submittedName>
</protein>
<evidence type="ECO:0000313" key="1">
    <source>
        <dbReference type="EMBL" id="KZA97744.1"/>
    </source>
</evidence>
<dbReference type="EMBL" id="LVYU01000130">
    <property type="protein sequence ID" value="KZA97744.1"/>
    <property type="molecule type" value="Genomic_DNA"/>
</dbReference>
<sequence length="78" mass="8570">MNNIILLRGRTAVSKFPVTRTQPAASRLDRAPVAQRPALIAVWHTNPFSGKLECLWTTEDRAIRDEDGSRGAGGRRAA</sequence>
<dbReference type="RefSeq" id="WP_062944262.1">
    <property type="nucleotide sequence ID" value="NZ_CP171844.1"/>
</dbReference>
<proteinExistence type="predicted"/>
<reference evidence="1" key="1">
    <citation type="submission" date="2016-03" db="EMBL/GenBank/DDBJ databases">
        <title>Microsymbionts genomes from the relict species Vavilovia formosa.</title>
        <authorList>
            <person name="Chirak E."/>
            <person name="Kimeklis A."/>
            <person name="Kopat V."/>
            <person name="Andronov E."/>
        </authorList>
    </citation>
    <scope>NUCLEOTIDE SEQUENCE [LARGE SCALE GENOMIC DNA]</scope>
    <source>
        <strain evidence="1">Vaf12</strain>
    </source>
</reference>
<organism evidence="1">
    <name type="scientific">Rhizobium leguminosarum</name>
    <dbReference type="NCBI Taxonomy" id="384"/>
    <lineage>
        <taxon>Bacteria</taxon>
        <taxon>Pseudomonadati</taxon>
        <taxon>Pseudomonadota</taxon>
        <taxon>Alphaproteobacteria</taxon>
        <taxon>Hyphomicrobiales</taxon>
        <taxon>Rhizobiaceae</taxon>
        <taxon>Rhizobium/Agrobacterium group</taxon>
        <taxon>Rhizobium</taxon>
    </lineage>
</organism>
<gene>
    <name evidence="1" type="ORF">A4A59_29900</name>
</gene>
<comment type="caution">
    <text evidence="1">The sequence shown here is derived from an EMBL/GenBank/DDBJ whole genome shotgun (WGS) entry which is preliminary data.</text>
</comment>
<dbReference type="AlphaFoldDB" id="A0A154IAX2"/>
<accession>A0A154IAX2</accession>
<name>A0A154IAX2_RHILE</name>